<dbReference type="AlphaFoldDB" id="A0A7K0E3P4"/>
<feature type="compositionally biased region" description="Basic and acidic residues" evidence="1">
    <location>
        <begin position="76"/>
        <end position="87"/>
    </location>
</feature>
<reference evidence="2 3" key="1">
    <citation type="submission" date="2019-10" db="EMBL/GenBank/DDBJ databases">
        <title>Nocardia macrotermitis sp. nov. and Nocardia aurantia sp. nov., isolated from the gut of fungus growing-termite Macrotermes natalensis.</title>
        <authorList>
            <person name="Benndorf R."/>
            <person name="Schwitalla J."/>
            <person name="Martin K."/>
            <person name="De Beer W."/>
            <person name="Kaster A.-K."/>
            <person name="Vollmers J."/>
            <person name="Poulsen M."/>
            <person name="Beemelmanns C."/>
        </authorList>
    </citation>
    <scope>NUCLEOTIDE SEQUENCE [LARGE SCALE GENOMIC DNA]</scope>
    <source>
        <strain evidence="2 3">RB56</strain>
    </source>
</reference>
<feature type="region of interest" description="Disordered" evidence="1">
    <location>
        <begin position="52"/>
        <end position="104"/>
    </location>
</feature>
<name>A0A7K0E3P4_9NOCA</name>
<evidence type="ECO:0000256" key="1">
    <source>
        <dbReference type="SAM" id="MobiDB-lite"/>
    </source>
</evidence>
<evidence type="ECO:0000313" key="3">
    <source>
        <dbReference type="Proteomes" id="UP000431401"/>
    </source>
</evidence>
<dbReference type="EMBL" id="WEGI01000037">
    <property type="protein sequence ID" value="MQY32032.1"/>
    <property type="molecule type" value="Genomic_DNA"/>
</dbReference>
<evidence type="ECO:0000313" key="2">
    <source>
        <dbReference type="EMBL" id="MQY32032.1"/>
    </source>
</evidence>
<proteinExistence type="predicted"/>
<organism evidence="2 3">
    <name type="scientific">Nocardia aurantia</name>
    <dbReference type="NCBI Taxonomy" id="2585199"/>
    <lineage>
        <taxon>Bacteria</taxon>
        <taxon>Bacillati</taxon>
        <taxon>Actinomycetota</taxon>
        <taxon>Actinomycetes</taxon>
        <taxon>Mycobacteriales</taxon>
        <taxon>Nocardiaceae</taxon>
        <taxon>Nocardia</taxon>
    </lineage>
</organism>
<keyword evidence="3" id="KW-1185">Reference proteome</keyword>
<gene>
    <name evidence="2" type="ORF">NRB56_76490</name>
</gene>
<accession>A0A7K0E3P4</accession>
<dbReference type="Proteomes" id="UP000431401">
    <property type="component" value="Unassembled WGS sequence"/>
</dbReference>
<protein>
    <submittedName>
        <fullName evidence="2">Uncharacterized protein</fullName>
    </submittedName>
</protein>
<sequence>MTINHINHRHLQRRHIQLTRQPNGEMDVVNGITGVEAIQEPHPLLRQRQRHESGALAGDECRAGAAADLRRHPRGQRRDRGRLEQGAHRHLGAQRDTQPGRNLRRDQRIAADGEEVVVPPEPTVRAEIQYVGEDLGDDLLDRGRRGLEFANLEHGRG</sequence>
<comment type="caution">
    <text evidence="2">The sequence shown here is derived from an EMBL/GenBank/DDBJ whole genome shotgun (WGS) entry which is preliminary data.</text>
</comment>